<keyword evidence="2" id="KW-1185">Reference proteome</keyword>
<accession>A0A517N0H0</accession>
<proteinExistence type="predicted"/>
<protein>
    <recommendedName>
        <fullName evidence="3">AsmA-like C-terminal domain-containing protein</fullName>
    </recommendedName>
</protein>
<evidence type="ECO:0008006" key="3">
    <source>
        <dbReference type="Google" id="ProtNLM"/>
    </source>
</evidence>
<sequence length="440" mass="48418">MPSLHETTRKRICRTAFFALCFAPTLAMGAVVFTRHVPAFQQRRQQEIELHLSERLRVQASLAPQLTPKPGLTRYSIATLAAFASNEATTELEEIEVRTTSGAKVISIKSVMLTCDSLATLLQVAQREIQSPSAGPVLVNINRLTIAAANESEVPSDFTNVRLRFDHQDASDLKRVRLRANQASTSNEIAELHDAELNVIVEQQTDGTWKAKLDTGQIELPMQLASVVLPVLDGLHEGRFSGLAQWHSNRTRISGTLRGRIGGCQFGALLPGRFASQAAGQASVEIEELKFTGERIEKLSGVLNVDHGEVAADLFKNLESKLFCRPVIEHLATPGVTPQQVIPFDKLAARIVFTNKGLNIWGNFPEDSYMEEGRPVVRKYAKLMARDAKPLLLQPEWSDLPAAYWIQFAAGDAPSAMPASRKAFELAQRLPLPADAGEKK</sequence>
<dbReference type="EMBL" id="CP036263">
    <property type="protein sequence ID" value="QDT00635.1"/>
    <property type="molecule type" value="Genomic_DNA"/>
</dbReference>
<dbReference type="AlphaFoldDB" id="A0A517N0H0"/>
<reference evidence="1 2" key="1">
    <citation type="submission" date="2019-02" db="EMBL/GenBank/DDBJ databases">
        <title>Deep-cultivation of Planctomycetes and their phenomic and genomic characterization uncovers novel biology.</title>
        <authorList>
            <person name="Wiegand S."/>
            <person name="Jogler M."/>
            <person name="Boedeker C."/>
            <person name="Pinto D."/>
            <person name="Vollmers J."/>
            <person name="Rivas-Marin E."/>
            <person name="Kohn T."/>
            <person name="Peeters S.H."/>
            <person name="Heuer A."/>
            <person name="Rast P."/>
            <person name="Oberbeckmann S."/>
            <person name="Bunk B."/>
            <person name="Jeske O."/>
            <person name="Meyerdierks A."/>
            <person name="Storesund J.E."/>
            <person name="Kallscheuer N."/>
            <person name="Luecker S."/>
            <person name="Lage O.M."/>
            <person name="Pohl T."/>
            <person name="Merkel B.J."/>
            <person name="Hornburger P."/>
            <person name="Mueller R.-W."/>
            <person name="Bruemmer F."/>
            <person name="Labrenz M."/>
            <person name="Spormann A.M."/>
            <person name="Op den Camp H."/>
            <person name="Overmann J."/>
            <person name="Amann R."/>
            <person name="Jetten M.S.M."/>
            <person name="Mascher T."/>
            <person name="Medema M.H."/>
            <person name="Devos D.P."/>
            <person name="Kaster A.-K."/>
            <person name="Ovreas L."/>
            <person name="Rohde M."/>
            <person name="Galperin M.Y."/>
            <person name="Jogler C."/>
        </authorList>
    </citation>
    <scope>NUCLEOTIDE SEQUENCE [LARGE SCALE GENOMIC DNA]</scope>
    <source>
        <strain evidence="1 2">HG15A2</strain>
    </source>
</reference>
<evidence type="ECO:0000313" key="1">
    <source>
        <dbReference type="EMBL" id="QDT00635.1"/>
    </source>
</evidence>
<evidence type="ECO:0000313" key="2">
    <source>
        <dbReference type="Proteomes" id="UP000319852"/>
    </source>
</evidence>
<name>A0A517N0H0_9BACT</name>
<dbReference type="KEGG" id="amob:HG15A2_39740"/>
<organism evidence="1 2">
    <name type="scientific">Adhaeretor mobilis</name>
    <dbReference type="NCBI Taxonomy" id="1930276"/>
    <lineage>
        <taxon>Bacteria</taxon>
        <taxon>Pseudomonadati</taxon>
        <taxon>Planctomycetota</taxon>
        <taxon>Planctomycetia</taxon>
        <taxon>Pirellulales</taxon>
        <taxon>Lacipirellulaceae</taxon>
        <taxon>Adhaeretor</taxon>
    </lineage>
</organism>
<gene>
    <name evidence="1" type="ORF">HG15A2_39740</name>
</gene>
<dbReference type="Proteomes" id="UP000319852">
    <property type="component" value="Chromosome"/>
</dbReference>
<dbReference type="OrthoDB" id="247707at2"/>
<dbReference type="RefSeq" id="WP_145062248.1">
    <property type="nucleotide sequence ID" value="NZ_CP036263.1"/>
</dbReference>